<evidence type="ECO:0000256" key="2">
    <source>
        <dbReference type="ARBA" id="ARBA00007112"/>
    </source>
</evidence>
<dbReference type="Proteomes" id="UP000276215">
    <property type="component" value="Unassembled WGS sequence"/>
</dbReference>
<feature type="compositionally biased region" description="Basic residues" evidence="8">
    <location>
        <begin position="190"/>
        <end position="201"/>
    </location>
</feature>
<dbReference type="EMBL" id="ML120462">
    <property type="protein sequence ID" value="RPA92998.1"/>
    <property type="molecule type" value="Genomic_DNA"/>
</dbReference>
<evidence type="ECO:0000313" key="10">
    <source>
        <dbReference type="Proteomes" id="UP000276215"/>
    </source>
</evidence>
<dbReference type="Pfam" id="PF13945">
    <property type="entry name" value="NST1"/>
    <property type="match status" value="1"/>
</dbReference>
<feature type="compositionally biased region" description="Basic residues" evidence="8">
    <location>
        <begin position="88"/>
        <end position="98"/>
    </location>
</feature>
<keyword evidence="4 7" id="KW-0963">Cytoplasm</keyword>
<comment type="subcellular location">
    <subcellularLocation>
        <location evidence="1 7">Cytoplasm</location>
    </subcellularLocation>
</comment>
<evidence type="ECO:0000256" key="6">
    <source>
        <dbReference type="ARBA" id="ARBA00023054"/>
    </source>
</evidence>
<evidence type="ECO:0000256" key="3">
    <source>
        <dbReference type="ARBA" id="ARBA00020733"/>
    </source>
</evidence>
<feature type="compositionally biased region" description="Polar residues" evidence="8">
    <location>
        <begin position="99"/>
        <end position="111"/>
    </location>
</feature>
<feature type="non-terminal residue" evidence="9">
    <location>
        <position position="408"/>
    </location>
</feature>
<feature type="compositionally biased region" description="Low complexity" evidence="8">
    <location>
        <begin position="45"/>
        <end position="59"/>
    </location>
</feature>
<keyword evidence="10" id="KW-1185">Reference proteome</keyword>
<evidence type="ECO:0000256" key="4">
    <source>
        <dbReference type="ARBA" id="ARBA00022490"/>
    </source>
</evidence>
<name>A0A3N4J7K7_9PEZI</name>
<evidence type="ECO:0000256" key="5">
    <source>
        <dbReference type="ARBA" id="ARBA00023016"/>
    </source>
</evidence>
<feature type="region of interest" description="Disordered" evidence="8">
    <location>
        <begin position="308"/>
        <end position="408"/>
    </location>
</feature>
<feature type="compositionally biased region" description="Basic residues" evidence="8">
    <location>
        <begin position="343"/>
        <end position="358"/>
    </location>
</feature>
<evidence type="ECO:0000256" key="1">
    <source>
        <dbReference type="ARBA" id="ARBA00004496"/>
    </source>
</evidence>
<sequence length="408" mass="45699">MPAGNPMRTNPSADPPRQPQSSKGTHIRNKDGTKLITVPTRKVSNSDSTNSSNSNSIAPSAPPPPPPVAQNSMSMDFSNSASSNNVGGKKKKKKKGKQQVRNQKASGSGNHYTEYYEGNLAYNHSNGPASPQEEVHRYMEDIKASMAEYEDPPPDLVGPDDEEEYYSGPAYDDDNDSYTPSQTAPVPLPGKKKNKKKKKKGGNVQDNFQNAVVPGGSNHRKGGKDRIWNTSTNEERERIKDFWLSLGEEERRSLVKVEKEAVLRKMKEQQKHSCSCSVCGRKRTAIEEELEVLYDAYYEELEQYANQQQNSKYAAQIPHSPSSGGYSTSRIPPPPPPPGPPPNHHHHHHHHHHANHQSHRVEEICDDDEFDEDDEEYDEEEDVLDDILPENDPRPDFFNFGNSLTVQG</sequence>
<proteinExistence type="inferred from homology"/>
<dbReference type="AlphaFoldDB" id="A0A3N4J7K7"/>
<gene>
    <name evidence="9" type="ORF">L873DRAFT_1648355</name>
</gene>
<dbReference type="InterPro" id="IPR025279">
    <property type="entry name" value="NST1"/>
</dbReference>
<reference evidence="9 10" key="1">
    <citation type="journal article" date="2018" name="Nat. Ecol. Evol.">
        <title>Pezizomycetes genomes reveal the molecular basis of ectomycorrhizal truffle lifestyle.</title>
        <authorList>
            <person name="Murat C."/>
            <person name="Payen T."/>
            <person name="Noel B."/>
            <person name="Kuo A."/>
            <person name="Morin E."/>
            <person name="Chen J."/>
            <person name="Kohler A."/>
            <person name="Krizsan K."/>
            <person name="Balestrini R."/>
            <person name="Da Silva C."/>
            <person name="Montanini B."/>
            <person name="Hainaut M."/>
            <person name="Levati E."/>
            <person name="Barry K.W."/>
            <person name="Belfiori B."/>
            <person name="Cichocki N."/>
            <person name="Clum A."/>
            <person name="Dockter R.B."/>
            <person name="Fauchery L."/>
            <person name="Guy J."/>
            <person name="Iotti M."/>
            <person name="Le Tacon F."/>
            <person name="Lindquist E.A."/>
            <person name="Lipzen A."/>
            <person name="Malagnac F."/>
            <person name="Mello A."/>
            <person name="Molinier V."/>
            <person name="Miyauchi S."/>
            <person name="Poulain J."/>
            <person name="Riccioni C."/>
            <person name="Rubini A."/>
            <person name="Sitrit Y."/>
            <person name="Splivallo R."/>
            <person name="Traeger S."/>
            <person name="Wang M."/>
            <person name="Zifcakova L."/>
            <person name="Wipf D."/>
            <person name="Zambonelli A."/>
            <person name="Paolocci F."/>
            <person name="Nowrousian M."/>
            <person name="Ottonello S."/>
            <person name="Baldrian P."/>
            <person name="Spatafora J.W."/>
            <person name="Henrissat B."/>
            <person name="Nagy L.G."/>
            <person name="Aury J.M."/>
            <person name="Wincker P."/>
            <person name="Grigoriev I.V."/>
            <person name="Bonfante P."/>
            <person name="Martin F.M."/>
        </authorList>
    </citation>
    <scope>NUCLEOTIDE SEQUENCE [LARGE SCALE GENOMIC DNA]</scope>
    <source>
        <strain evidence="9 10">120613-1</strain>
    </source>
</reference>
<feature type="compositionally biased region" description="Acidic residues" evidence="8">
    <location>
        <begin position="364"/>
        <end position="389"/>
    </location>
</feature>
<feature type="compositionally biased region" description="Basic and acidic residues" evidence="8">
    <location>
        <begin position="133"/>
        <end position="143"/>
    </location>
</feature>
<accession>A0A3N4J7K7</accession>
<evidence type="ECO:0000256" key="7">
    <source>
        <dbReference type="RuleBase" id="RU049441"/>
    </source>
</evidence>
<protein>
    <recommendedName>
        <fullName evidence="3 7">Stress response protein NST1</fullName>
    </recommendedName>
</protein>
<dbReference type="OrthoDB" id="21629at2759"/>
<organism evidence="9 10">
    <name type="scientific">Choiromyces venosus 120613-1</name>
    <dbReference type="NCBI Taxonomy" id="1336337"/>
    <lineage>
        <taxon>Eukaryota</taxon>
        <taxon>Fungi</taxon>
        <taxon>Dikarya</taxon>
        <taxon>Ascomycota</taxon>
        <taxon>Pezizomycotina</taxon>
        <taxon>Pezizomycetes</taxon>
        <taxon>Pezizales</taxon>
        <taxon>Tuberaceae</taxon>
        <taxon>Choiromyces</taxon>
    </lineage>
</organism>
<comment type="similarity">
    <text evidence="2 7">Belongs to the NST1 family.</text>
</comment>
<keyword evidence="6 7" id="KW-0175">Coiled coil</keyword>
<comment type="function">
    <text evidence="7">May act as a negative regulator of salt tolerance.</text>
</comment>
<feature type="compositionally biased region" description="Low complexity" evidence="8">
    <location>
        <begin position="69"/>
        <end position="87"/>
    </location>
</feature>
<evidence type="ECO:0000313" key="9">
    <source>
        <dbReference type="EMBL" id="RPA92998.1"/>
    </source>
</evidence>
<feature type="compositionally biased region" description="Pro residues" evidence="8">
    <location>
        <begin position="331"/>
        <end position="342"/>
    </location>
</feature>
<dbReference type="STRING" id="1336337.A0A3N4J7K7"/>
<feature type="region of interest" description="Disordered" evidence="8">
    <location>
        <begin position="1"/>
        <end position="234"/>
    </location>
</feature>
<dbReference type="GO" id="GO:0005737">
    <property type="term" value="C:cytoplasm"/>
    <property type="evidence" value="ECO:0007669"/>
    <property type="project" value="UniProtKB-SubCell"/>
</dbReference>
<feature type="compositionally biased region" description="Polar residues" evidence="8">
    <location>
        <begin position="308"/>
        <end position="330"/>
    </location>
</feature>
<keyword evidence="5 7" id="KW-0346">Stress response</keyword>
<evidence type="ECO:0000256" key="8">
    <source>
        <dbReference type="SAM" id="MobiDB-lite"/>
    </source>
</evidence>
<feature type="compositionally biased region" description="Acidic residues" evidence="8">
    <location>
        <begin position="148"/>
        <end position="176"/>
    </location>
</feature>